<reference evidence="11" key="1">
    <citation type="journal article" date="2019" name="Int. J. Syst. Evol. Microbiol.">
        <title>The Global Catalogue of Microorganisms (GCM) 10K type strain sequencing project: providing services to taxonomists for standard genome sequencing and annotation.</title>
        <authorList>
            <consortium name="The Broad Institute Genomics Platform"/>
            <consortium name="The Broad Institute Genome Sequencing Center for Infectious Disease"/>
            <person name="Wu L."/>
            <person name="Ma J."/>
        </authorList>
    </citation>
    <scope>NUCLEOTIDE SEQUENCE [LARGE SCALE GENOMIC DNA]</scope>
    <source>
        <strain evidence="11">TISTR 1514</strain>
    </source>
</reference>
<keyword evidence="5 8" id="KW-0812">Transmembrane</keyword>
<evidence type="ECO:0000259" key="9">
    <source>
        <dbReference type="Pfam" id="PF01061"/>
    </source>
</evidence>
<evidence type="ECO:0000256" key="6">
    <source>
        <dbReference type="ARBA" id="ARBA00022989"/>
    </source>
</evidence>
<evidence type="ECO:0000256" key="4">
    <source>
        <dbReference type="ARBA" id="ARBA00022475"/>
    </source>
</evidence>
<gene>
    <name evidence="10" type="ORF">ACFSW7_13410</name>
</gene>
<evidence type="ECO:0000256" key="7">
    <source>
        <dbReference type="ARBA" id="ARBA00023136"/>
    </source>
</evidence>
<comment type="subcellular location">
    <subcellularLocation>
        <location evidence="1">Cell inner membrane</location>
        <topology evidence="1">Multi-pass membrane protein</topology>
    </subcellularLocation>
</comment>
<keyword evidence="7 8" id="KW-0472">Membrane</keyword>
<evidence type="ECO:0000256" key="8">
    <source>
        <dbReference type="SAM" id="Phobius"/>
    </source>
</evidence>
<evidence type="ECO:0000256" key="1">
    <source>
        <dbReference type="ARBA" id="ARBA00004429"/>
    </source>
</evidence>
<evidence type="ECO:0000256" key="3">
    <source>
        <dbReference type="ARBA" id="ARBA00022448"/>
    </source>
</evidence>
<sequence>MIFGLLLNMSRGLPNYVAFVIIGIFMFQYTSSAFGNGSSAIRSSRSLIRAFNFPRASILVSMLLRDILQRIPAMIVMFIMIMAIPPHALPKATWVLFPAIFVLQAFFNFGVYLIMARFGSTLPDLSQAMSFFSRILMYASGVIFPIDRFINHPTISAIIEANPIYQLLLAYRSILIDGVIPPIEIWLFIGAWALATPLVGFVLFWFAEESYAR</sequence>
<keyword evidence="11" id="KW-1185">Reference proteome</keyword>
<dbReference type="RefSeq" id="WP_390296103.1">
    <property type="nucleotide sequence ID" value="NZ_JBHUNE010000015.1"/>
</dbReference>
<keyword evidence="6 8" id="KW-1133">Transmembrane helix</keyword>
<accession>A0ABW5V0Z9</accession>
<feature type="transmembrane region" description="Helical" evidence="8">
    <location>
        <begin position="71"/>
        <end position="89"/>
    </location>
</feature>
<dbReference type="InterPro" id="IPR013525">
    <property type="entry name" value="ABC2_TM"/>
</dbReference>
<comment type="similarity">
    <text evidence="2">Belongs to the ABC-2 integral membrane protein family.</text>
</comment>
<dbReference type="PANTHER" id="PTHR30413">
    <property type="entry name" value="INNER MEMBRANE TRANSPORT PERMEASE"/>
    <property type="match status" value="1"/>
</dbReference>
<dbReference type="Pfam" id="PF01061">
    <property type="entry name" value="ABC2_membrane"/>
    <property type="match status" value="1"/>
</dbReference>
<feature type="domain" description="ABC-2 type transporter transmembrane" evidence="9">
    <location>
        <begin position="14"/>
        <end position="175"/>
    </location>
</feature>
<evidence type="ECO:0000313" key="10">
    <source>
        <dbReference type="EMBL" id="MFD2759375.1"/>
    </source>
</evidence>
<protein>
    <submittedName>
        <fullName evidence="10">ABC transporter permease</fullName>
    </submittedName>
</protein>
<evidence type="ECO:0000313" key="11">
    <source>
        <dbReference type="Proteomes" id="UP001597492"/>
    </source>
</evidence>
<feature type="transmembrane region" description="Helical" evidence="8">
    <location>
        <begin position="16"/>
        <end position="35"/>
    </location>
</feature>
<evidence type="ECO:0000256" key="2">
    <source>
        <dbReference type="ARBA" id="ARBA00007783"/>
    </source>
</evidence>
<dbReference type="PANTHER" id="PTHR30413:SF8">
    <property type="entry name" value="TRANSPORT PERMEASE PROTEIN"/>
    <property type="match status" value="1"/>
</dbReference>
<name>A0ABW5V0Z9_9MICO</name>
<evidence type="ECO:0000256" key="5">
    <source>
        <dbReference type="ARBA" id="ARBA00022692"/>
    </source>
</evidence>
<keyword evidence="3" id="KW-0813">Transport</keyword>
<feature type="non-terminal residue" evidence="10">
    <location>
        <position position="213"/>
    </location>
</feature>
<feature type="transmembrane region" description="Helical" evidence="8">
    <location>
        <begin position="185"/>
        <end position="207"/>
    </location>
</feature>
<keyword evidence="4" id="KW-1003">Cell membrane</keyword>
<feature type="transmembrane region" description="Helical" evidence="8">
    <location>
        <begin position="95"/>
        <end position="116"/>
    </location>
</feature>
<comment type="caution">
    <text evidence="10">The sequence shown here is derived from an EMBL/GenBank/DDBJ whole genome shotgun (WGS) entry which is preliminary data.</text>
</comment>
<proteinExistence type="inferred from homology"/>
<dbReference type="Proteomes" id="UP001597492">
    <property type="component" value="Unassembled WGS sequence"/>
</dbReference>
<dbReference type="EMBL" id="JBHUNE010000015">
    <property type="protein sequence ID" value="MFD2759375.1"/>
    <property type="molecule type" value="Genomic_DNA"/>
</dbReference>
<organism evidence="10 11">
    <name type="scientific">Gulosibacter faecalis</name>
    <dbReference type="NCBI Taxonomy" id="272240"/>
    <lineage>
        <taxon>Bacteria</taxon>
        <taxon>Bacillati</taxon>
        <taxon>Actinomycetota</taxon>
        <taxon>Actinomycetes</taxon>
        <taxon>Micrococcales</taxon>
        <taxon>Microbacteriaceae</taxon>
        <taxon>Gulosibacter</taxon>
    </lineage>
</organism>